<feature type="chain" id="PRO_5035849291" description="PA domain-containing protein" evidence="1">
    <location>
        <begin position="21"/>
        <end position="133"/>
    </location>
</feature>
<proteinExistence type="predicted"/>
<gene>
    <name evidence="3" type="ORF">EG68_08817</name>
</gene>
<organism evidence="3 4">
    <name type="scientific">Paragonimus skrjabini miyazakii</name>
    <dbReference type="NCBI Taxonomy" id="59628"/>
    <lineage>
        <taxon>Eukaryota</taxon>
        <taxon>Metazoa</taxon>
        <taxon>Spiralia</taxon>
        <taxon>Lophotrochozoa</taxon>
        <taxon>Platyhelminthes</taxon>
        <taxon>Trematoda</taxon>
        <taxon>Digenea</taxon>
        <taxon>Plagiorchiida</taxon>
        <taxon>Troglotremata</taxon>
        <taxon>Troglotrematidae</taxon>
        <taxon>Paragonimus</taxon>
    </lineage>
</organism>
<evidence type="ECO:0000256" key="1">
    <source>
        <dbReference type="SAM" id="SignalP"/>
    </source>
</evidence>
<dbReference type="Gene3D" id="3.50.30.30">
    <property type="match status" value="1"/>
</dbReference>
<keyword evidence="1" id="KW-0732">Signal</keyword>
<accession>A0A8S9YIV3</accession>
<dbReference type="InterPro" id="IPR046450">
    <property type="entry name" value="PA_dom_sf"/>
</dbReference>
<dbReference type="InterPro" id="IPR003137">
    <property type="entry name" value="PA_domain"/>
</dbReference>
<protein>
    <recommendedName>
        <fullName evidence="2">PA domain-containing protein</fullName>
    </recommendedName>
</protein>
<name>A0A8S9YIV3_9TREM</name>
<keyword evidence="4" id="KW-1185">Reference proteome</keyword>
<evidence type="ECO:0000313" key="4">
    <source>
        <dbReference type="Proteomes" id="UP000822476"/>
    </source>
</evidence>
<evidence type="ECO:0000259" key="2">
    <source>
        <dbReference type="Pfam" id="PF02225"/>
    </source>
</evidence>
<comment type="caution">
    <text evidence="3">The sequence shown here is derived from an EMBL/GenBank/DDBJ whole genome shotgun (WGS) entry which is preliminary data.</text>
</comment>
<dbReference type="OrthoDB" id="8062037at2759"/>
<dbReference type="Proteomes" id="UP000822476">
    <property type="component" value="Unassembled WGS sequence"/>
</dbReference>
<sequence>MIVFVVVWLLLPFKWQQSSALIIVKKLGINDSVAKFQDAEALFGPSIGLDSPIIGRVYAADPLEGCVHQIPLPPNASHFALPFICLIKRGNCTFGEKVRAAELGGYVASIIFNDQTDDIFPMASQSCRPPVVF</sequence>
<dbReference type="SUPFAM" id="SSF52025">
    <property type="entry name" value="PA domain"/>
    <property type="match status" value="1"/>
</dbReference>
<feature type="domain" description="PA" evidence="2">
    <location>
        <begin position="62"/>
        <end position="117"/>
    </location>
</feature>
<dbReference type="Pfam" id="PF02225">
    <property type="entry name" value="PA"/>
    <property type="match status" value="1"/>
</dbReference>
<feature type="signal peptide" evidence="1">
    <location>
        <begin position="1"/>
        <end position="20"/>
    </location>
</feature>
<evidence type="ECO:0000313" key="3">
    <source>
        <dbReference type="EMBL" id="KAF7253053.1"/>
    </source>
</evidence>
<dbReference type="AlphaFoldDB" id="A0A8S9YIV3"/>
<reference evidence="3" key="1">
    <citation type="submission" date="2019-07" db="EMBL/GenBank/DDBJ databases">
        <title>Annotation for the trematode Paragonimus miyazaki's.</title>
        <authorList>
            <person name="Choi Y.-J."/>
        </authorList>
    </citation>
    <scope>NUCLEOTIDE SEQUENCE</scope>
    <source>
        <strain evidence="3">Japan</strain>
    </source>
</reference>
<dbReference type="EMBL" id="JTDE01004724">
    <property type="protein sequence ID" value="KAF7253053.1"/>
    <property type="molecule type" value="Genomic_DNA"/>
</dbReference>